<dbReference type="EMBL" id="KT820662">
    <property type="protein sequence ID" value="ALH22999.1"/>
    <property type="molecule type" value="Genomic_DNA"/>
</dbReference>
<sequence length="188" mass="21747">MFRHRKTKKRIMRRVHNKKSRKSFKGGAVPDIIAVMKSLIPANHTVSMNTGSGLSTKASTNNPFTKGGTNLNKLSNKMIYNTEQWRERARENLLDKRLRNIRNSTLNNDILPLEPQEKPFIDRKNLAQQSLFDKRKRRTERRWKNAGKKAKKSRKKHSTQKGGLARNALHKTWVCRGNIGCANNINVY</sequence>
<evidence type="ECO:0000256" key="1">
    <source>
        <dbReference type="SAM" id="MobiDB-lite"/>
    </source>
</evidence>
<keyword evidence="3" id="KW-1185">Reference proteome</keyword>
<name>A0A0N9QZZ4_9VIRU</name>
<proteinExistence type="predicted"/>
<organism evidence="2 3">
    <name type="scientific">Chrysochromulina ericina virus CeV-01B</name>
    <dbReference type="NCBI Taxonomy" id="3070830"/>
    <lineage>
        <taxon>Viruses</taxon>
        <taxon>Varidnaviria</taxon>
        <taxon>Bamfordvirae</taxon>
        <taxon>Nucleocytoviricota</taxon>
        <taxon>Megaviricetes</taxon>
        <taxon>Imitervirales</taxon>
        <taxon>Mesomimiviridae</taxon>
        <taxon>Tethysvirus</taxon>
        <taxon>Tethysvirus raunefjordenense</taxon>
    </lineage>
</organism>
<evidence type="ECO:0000313" key="2">
    <source>
        <dbReference type="EMBL" id="ALH22999.1"/>
    </source>
</evidence>
<feature type="region of interest" description="Disordered" evidence="1">
    <location>
        <begin position="134"/>
        <end position="165"/>
    </location>
</feature>
<feature type="compositionally biased region" description="Basic residues" evidence="1">
    <location>
        <begin position="134"/>
        <end position="159"/>
    </location>
</feature>
<dbReference type="KEGG" id="vg:26048960"/>
<evidence type="ECO:0000313" key="3">
    <source>
        <dbReference type="Proteomes" id="UP000203826"/>
    </source>
</evidence>
<dbReference type="Proteomes" id="UP000203826">
    <property type="component" value="Segment"/>
</dbReference>
<reference evidence="2 3" key="1">
    <citation type="journal article" date="2015" name="Genome Announc.">
        <title>The 474-Kilobase-Pair Complete Genome Sequence of CeV-01B, a Virus Infecting Haptolina (Chrysochromulina) ericina (Prymnesiophyceae).</title>
        <authorList>
            <person name="Gallot-Lavallee L."/>
            <person name="Pagarete A."/>
            <person name="Legendre M."/>
            <person name="Santini S."/>
            <person name="Sandaa R.A."/>
            <person name="Himmelbauer H."/>
            <person name="Ogata H."/>
            <person name="Bratbak G."/>
            <person name="Claverie J.M."/>
        </authorList>
    </citation>
    <scope>NUCLEOTIDE SEQUENCE [LARGE SCALE GENOMIC DNA]</scope>
    <source>
        <strain evidence="2">CeV-01B</strain>
    </source>
</reference>
<gene>
    <name evidence="2" type="ORF">ceV_093</name>
</gene>
<protein>
    <submittedName>
        <fullName evidence="2">Uncharacterized protein</fullName>
    </submittedName>
</protein>
<accession>A0A0N9QZZ4</accession>